<dbReference type="RefSeq" id="WP_233345638.1">
    <property type="nucleotide sequence ID" value="NZ_RBII01000002.1"/>
</dbReference>
<evidence type="ECO:0008006" key="4">
    <source>
        <dbReference type="Google" id="ProtNLM"/>
    </source>
</evidence>
<evidence type="ECO:0000313" key="3">
    <source>
        <dbReference type="Proteomes" id="UP000282211"/>
    </source>
</evidence>
<sequence length="128" mass="13691">MSRMKLATRETAAPAIALVTSLSTLVCCTLPAVMITLGMGAALSTLTTNVPQLIWLSAHKPLVFSGSFILLLCAWVVRFATRNMPCPADPKQAKLCSRLRTLGGIILALGFIVWAIGAFSAFILPKFL</sequence>
<reference evidence="2 3" key="1">
    <citation type="submission" date="2018-10" db="EMBL/GenBank/DDBJ databases">
        <title>Genomic Encyclopedia of Type Strains, Phase IV (KMG-IV): sequencing the most valuable type-strain genomes for metagenomic binning, comparative biology and taxonomic classification.</title>
        <authorList>
            <person name="Goeker M."/>
        </authorList>
    </citation>
    <scope>NUCLEOTIDE SEQUENCE [LARGE SCALE GENOMIC DNA]</scope>
    <source>
        <strain evidence="2 3">DSM 22008</strain>
    </source>
</reference>
<keyword evidence="1" id="KW-0472">Membrane</keyword>
<keyword evidence="1" id="KW-0812">Transmembrane</keyword>
<dbReference type="EMBL" id="RBII01000002">
    <property type="protein sequence ID" value="RKQ69763.1"/>
    <property type="molecule type" value="Genomic_DNA"/>
</dbReference>
<dbReference type="InParanoid" id="A0A420WFK7"/>
<gene>
    <name evidence="2" type="ORF">DES40_2572</name>
</gene>
<comment type="caution">
    <text evidence="2">The sequence shown here is derived from an EMBL/GenBank/DDBJ whole genome shotgun (WGS) entry which is preliminary data.</text>
</comment>
<proteinExistence type="predicted"/>
<dbReference type="AlphaFoldDB" id="A0A420WFK7"/>
<evidence type="ECO:0000313" key="2">
    <source>
        <dbReference type="EMBL" id="RKQ69763.1"/>
    </source>
</evidence>
<keyword evidence="1" id="KW-1133">Transmembrane helix</keyword>
<protein>
    <recommendedName>
        <fullName evidence="4">Mercuric transport protein MerT</fullName>
    </recommendedName>
</protein>
<feature type="transmembrane region" description="Helical" evidence="1">
    <location>
        <begin position="12"/>
        <end position="42"/>
    </location>
</feature>
<dbReference type="Proteomes" id="UP000282211">
    <property type="component" value="Unassembled WGS sequence"/>
</dbReference>
<feature type="transmembrane region" description="Helical" evidence="1">
    <location>
        <begin position="102"/>
        <end position="124"/>
    </location>
</feature>
<keyword evidence="3" id="KW-1185">Reference proteome</keyword>
<name>A0A420WFK7_9PROT</name>
<feature type="transmembrane region" description="Helical" evidence="1">
    <location>
        <begin position="62"/>
        <end position="81"/>
    </location>
</feature>
<evidence type="ECO:0000256" key="1">
    <source>
        <dbReference type="SAM" id="Phobius"/>
    </source>
</evidence>
<organism evidence="2 3">
    <name type="scientific">Litorimonas taeanensis</name>
    <dbReference type="NCBI Taxonomy" id="568099"/>
    <lineage>
        <taxon>Bacteria</taxon>
        <taxon>Pseudomonadati</taxon>
        <taxon>Pseudomonadota</taxon>
        <taxon>Alphaproteobacteria</taxon>
        <taxon>Maricaulales</taxon>
        <taxon>Robiginitomaculaceae</taxon>
    </lineage>
</organism>
<accession>A0A420WFK7</accession>